<feature type="compositionally biased region" description="Low complexity" evidence="1">
    <location>
        <begin position="25"/>
        <end position="34"/>
    </location>
</feature>
<organism evidence="2 3">
    <name type="scientific">Clarias magur</name>
    <name type="common">Asian catfish</name>
    <name type="synonym">Macropteronotus magur</name>
    <dbReference type="NCBI Taxonomy" id="1594786"/>
    <lineage>
        <taxon>Eukaryota</taxon>
        <taxon>Metazoa</taxon>
        <taxon>Chordata</taxon>
        <taxon>Craniata</taxon>
        <taxon>Vertebrata</taxon>
        <taxon>Euteleostomi</taxon>
        <taxon>Actinopterygii</taxon>
        <taxon>Neopterygii</taxon>
        <taxon>Teleostei</taxon>
        <taxon>Ostariophysi</taxon>
        <taxon>Siluriformes</taxon>
        <taxon>Clariidae</taxon>
        <taxon>Clarias</taxon>
    </lineage>
</organism>
<proteinExistence type="predicted"/>
<gene>
    <name evidence="2" type="ORF">DAT39_014041</name>
</gene>
<evidence type="ECO:0000313" key="2">
    <source>
        <dbReference type="EMBL" id="KAF5896247.1"/>
    </source>
</evidence>
<name>A0A8J4UF25_CLAMG</name>
<feature type="region of interest" description="Disordered" evidence="1">
    <location>
        <begin position="1"/>
        <end position="38"/>
    </location>
</feature>
<protein>
    <submittedName>
        <fullName evidence="2">Uncharacterized protein</fullName>
    </submittedName>
</protein>
<dbReference type="EMBL" id="QNUK01000284">
    <property type="protein sequence ID" value="KAF5896247.1"/>
    <property type="molecule type" value="Genomic_DNA"/>
</dbReference>
<keyword evidence="3" id="KW-1185">Reference proteome</keyword>
<sequence>EPKLHAEGNSASEGHTHADGGTRGVSGSSPSSSSDWQCAYGPVCAFLSVSP</sequence>
<reference evidence="2" key="1">
    <citation type="submission" date="2020-07" db="EMBL/GenBank/DDBJ databases">
        <title>Clarias magur genome sequencing, assembly and annotation.</title>
        <authorList>
            <person name="Kushwaha B."/>
            <person name="Kumar R."/>
            <person name="Das P."/>
            <person name="Joshi C.G."/>
            <person name="Kumar D."/>
            <person name="Nagpure N.S."/>
            <person name="Pandey M."/>
            <person name="Agarwal S."/>
            <person name="Srivastava S."/>
            <person name="Singh M."/>
            <person name="Sahoo L."/>
            <person name="Jayasankar P."/>
            <person name="Meher P.K."/>
            <person name="Koringa P.G."/>
            <person name="Iquebal M.A."/>
            <person name="Das S.P."/>
            <person name="Bit A."/>
            <person name="Patnaik S."/>
            <person name="Patel N."/>
            <person name="Shah T.M."/>
            <person name="Hinsu A."/>
            <person name="Jena J.K."/>
        </authorList>
    </citation>
    <scope>NUCLEOTIDE SEQUENCE</scope>
    <source>
        <strain evidence="2">CIFAMagur01</strain>
        <tissue evidence="2">Testis</tissue>
    </source>
</reference>
<dbReference type="Proteomes" id="UP000727407">
    <property type="component" value="Unassembled WGS sequence"/>
</dbReference>
<comment type="caution">
    <text evidence="2">The sequence shown here is derived from an EMBL/GenBank/DDBJ whole genome shotgun (WGS) entry which is preliminary data.</text>
</comment>
<feature type="non-terminal residue" evidence="2">
    <location>
        <position position="51"/>
    </location>
</feature>
<evidence type="ECO:0000256" key="1">
    <source>
        <dbReference type="SAM" id="MobiDB-lite"/>
    </source>
</evidence>
<accession>A0A8J4UF25</accession>
<evidence type="ECO:0000313" key="3">
    <source>
        <dbReference type="Proteomes" id="UP000727407"/>
    </source>
</evidence>
<feature type="non-terminal residue" evidence="2">
    <location>
        <position position="1"/>
    </location>
</feature>
<dbReference type="AlphaFoldDB" id="A0A8J4UF25"/>